<keyword evidence="2 4" id="KW-0238">DNA-binding</keyword>
<dbReference type="GO" id="GO:0045892">
    <property type="term" value="P:negative regulation of DNA-templated transcription"/>
    <property type="evidence" value="ECO:0007669"/>
    <property type="project" value="UniProtKB-ARBA"/>
</dbReference>
<evidence type="ECO:0000256" key="3">
    <source>
        <dbReference type="ARBA" id="ARBA00023163"/>
    </source>
</evidence>
<dbReference type="FunFam" id="1.10.10.60:FF:000141">
    <property type="entry name" value="TetR family transcriptional regulator"/>
    <property type="match status" value="1"/>
</dbReference>
<dbReference type="PRINTS" id="PR00455">
    <property type="entry name" value="HTHTETR"/>
</dbReference>
<name>A0A7Y6IDD1_9ACTN</name>
<keyword evidence="1" id="KW-0805">Transcription regulation</keyword>
<dbReference type="InterPro" id="IPR023772">
    <property type="entry name" value="DNA-bd_HTH_TetR-type_CS"/>
</dbReference>
<dbReference type="InterPro" id="IPR050109">
    <property type="entry name" value="HTH-type_TetR-like_transc_reg"/>
</dbReference>
<dbReference type="PANTHER" id="PTHR30055">
    <property type="entry name" value="HTH-TYPE TRANSCRIPTIONAL REGULATOR RUTR"/>
    <property type="match status" value="1"/>
</dbReference>
<dbReference type="SUPFAM" id="SSF48498">
    <property type="entry name" value="Tetracyclin repressor-like, C-terminal domain"/>
    <property type="match status" value="1"/>
</dbReference>
<dbReference type="Pfam" id="PF14246">
    <property type="entry name" value="TetR_C_7"/>
    <property type="match status" value="1"/>
</dbReference>
<dbReference type="InterPro" id="IPR009057">
    <property type="entry name" value="Homeodomain-like_sf"/>
</dbReference>
<gene>
    <name evidence="6" type="ORF">HTZ77_33055</name>
</gene>
<dbReference type="InterPro" id="IPR001647">
    <property type="entry name" value="HTH_TetR"/>
</dbReference>
<dbReference type="PANTHER" id="PTHR30055:SF146">
    <property type="entry name" value="HTH-TYPE TRANSCRIPTIONAL DUAL REGULATOR CECR"/>
    <property type="match status" value="1"/>
</dbReference>
<dbReference type="PROSITE" id="PS50977">
    <property type="entry name" value="HTH_TETR_2"/>
    <property type="match status" value="1"/>
</dbReference>
<sequence length="224" mass="24709">MLVPMTDEVDQDGIPIVAVPARASVGRRKAIIEAAREEFLKVGYAAASMDAITARSKVSKPTLYSHFGNKERLFLAVIGGALRDAYAELGTPPCEMSRSPDLRAALSGYLGRWARALLDEDLLRLRRLVIGEIGRFPELGRLWFQITDDQLNRPLEDELAKLHVKGRLHVPDAPLAARQLIAMAIGAPQLVRTMLPERAFDERELTPVVTSAVEVFLSHYGPSS</sequence>
<evidence type="ECO:0000256" key="2">
    <source>
        <dbReference type="ARBA" id="ARBA00023125"/>
    </source>
</evidence>
<proteinExistence type="predicted"/>
<organism evidence="6 7">
    <name type="scientific">Nonomuraea montanisoli</name>
    <dbReference type="NCBI Taxonomy" id="2741721"/>
    <lineage>
        <taxon>Bacteria</taxon>
        <taxon>Bacillati</taxon>
        <taxon>Actinomycetota</taxon>
        <taxon>Actinomycetes</taxon>
        <taxon>Streptosporangiales</taxon>
        <taxon>Streptosporangiaceae</taxon>
        <taxon>Nonomuraea</taxon>
    </lineage>
</organism>
<comment type="caution">
    <text evidence="6">The sequence shown here is derived from an EMBL/GenBank/DDBJ whole genome shotgun (WGS) entry which is preliminary data.</text>
</comment>
<keyword evidence="3" id="KW-0804">Transcription</keyword>
<dbReference type="Pfam" id="PF00440">
    <property type="entry name" value="TetR_N"/>
    <property type="match status" value="1"/>
</dbReference>
<dbReference type="SUPFAM" id="SSF46689">
    <property type="entry name" value="Homeodomain-like"/>
    <property type="match status" value="1"/>
</dbReference>
<dbReference type="InterPro" id="IPR036271">
    <property type="entry name" value="Tet_transcr_reg_TetR-rel_C_sf"/>
</dbReference>
<dbReference type="PROSITE" id="PS01081">
    <property type="entry name" value="HTH_TETR_1"/>
    <property type="match status" value="1"/>
</dbReference>
<evidence type="ECO:0000256" key="1">
    <source>
        <dbReference type="ARBA" id="ARBA00023015"/>
    </source>
</evidence>
<feature type="DNA-binding region" description="H-T-H motif" evidence="4">
    <location>
        <begin position="48"/>
        <end position="67"/>
    </location>
</feature>
<evidence type="ECO:0000259" key="5">
    <source>
        <dbReference type="PROSITE" id="PS50977"/>
    </source>
</evidence>
<dbReference type="Gene3D" id="1.10.357.10">
    <property type="entry name" value="Tetracycline Repressor, domain 2"/>
    <property type="match status" value="1"/>
</dbReference>
<dbReference type="EMBL" id="JABWGN010000014">
    <property type="protein sequence ID" value="NUW36207.1"/>
    <property type="molecule type" value="Genomic_DNA"/>
</dbReference>
<feature type="domain" description="HTH tetR-type" evidence="5">
    <location>
        <begin position="25"/>
        <end position="85"/>
    </location>
</feature>
<dbReference type="AlphaFoldDB" id="A0A7Y6IDD1"/>
<evidence type="ECO:0000313" key="7">
    <source>
        <dbReference type="Proteomes" id="UP000586042"/>
    </source>
</evidence>
<dbReference type="InterPro" id="IPR039536">
    <property type="entry name" value="TetR_C_Proteobacteria"/>
</dbReference>
<keyword evidence="7" id="KW-1185">Reference proteome</keyword>
<dbReference type="GO" id="GO:0000976">
    <property type="term" value="F:transcription cis-regulatory region binding"/>
    <property type="evidence" value="ECO:0007669"/>
    <property type="project" value="TreeGrafter"/>
</dbReference>
<evidence type="ECO:0000313" key="6">
    <source>
        <dbReference type="EMBL" id="NUW36207.1"/>
    </source>
</evidence>
<dbReference type="GO" id="GO:0003700">
    <property type="term" value="F:DNA-binding transcription factor activity"/>
    <property type="evidence" value="ECO:0007669"/>
    <property type="project" value="TreeGrafter"/>
</dbReference>
<accession>A0A7Y6IDD1</accession>
<reference evidence="6 7" key="1">
    <citation type="submission" date="2020-06" db="EMBL/GenBank/DDBJ databases">
        <title>Nonomuraea sp. SMC257, a novel actinomycete isolated from soil.</title>
        <authorList>
            <person name="Chanama M."/>
        </authorList>
    </citation>
    <scope>NUCLEOTIDE SEQUENCE [LARGE SCALE GENOMIC DNA]</scope>
    <source>
        <strain evidence="6 7">SMC257</strain>
    </source>
</reference>
<evidence type="ECO:0000256" key="4">
    <source>
        <dbReference type="PROSITE-ProRule" id="PRU00335"/>
    </source>
</evidence>
<protein>
    <submittedName>
        <fullName evidence="6">TetR/AcrR family transcriptional regulator</fullName>
    </submittedName>
</protein>
<dbReference type="Proteomes" id="UP000586042">
    <property type="component" value="Unassembled WGS sequence"/>
</dbReference>